<keyword evidence="6" id="KW-1185">Reference proteome</keyword>
<comment type="caution">
    <text evidence="5">The sequence shown here is derived from an EMBL/GenBank/DDBJ whole genome shotgun (WGS) entry which is preliminary data.</text>
</comment>
<name>A0A2W1CSB3_9PLEO</name>
<evidence type="ECO:0000256" key="4">
    <source>
        <dbReference type="ARBA" id="ARBA00022833"/>
    </source>
</evidence>
<dbReference type="PANTHER" id="PTHR42978">
    <property type="entry name" value="QUORUM-QUENCHING LACTONASE YTNP-RELATED-RELATED"/>
    <property type="match status" value="1"/>
</dbReference>
<dbReference type="SMART" id="SM00849">
    <property type="entry name" value="Lactamase_B"/>
    <property type="match status" value="1"/>
</dbReference>
<dbReference type="GO" id="GO:0046872">
    <property type="term" value="F:metal ion binding"/>
    <property type="evidence" value="ECO:0007669"/>
    <property type="project" value="UniProtKB-KW"/>
</dbReference>
<reference evidence="6" key="1">
    <citation type="journal article" date="2022" name="Microb. Genom.">
        <title>A global pangenome for the wheat fungal pathogen Pyrenophora tritici-repentis and prediction of effector protein structural homology.</title>
        <authorList>
            <person name="Moolhuijzen P.M."/>
            <person name="See P.T."/>
            <person name="Shi G."/>
            <person name="Powell H.R."/>
            <person name="Cockram J."/>
            <person name="Jorgensen L.N."/>
            <person name="Benslimane H."/>
            <person name="Strelkov S.E."/>
            <person name="Turner J."/>
            <person name="Liu Z."/>
            <person name="Moffat C.S."/>
        </authorList>
    </citation>
    <scope>NUCLEOTIDE SEQUENCE [LARGE SCALE GENOMIC DNA]</scope>
</reference>
<dbReference type="InterPro" id="IPR036866">
    <property type="entry name" value="RibonucZ/Hydroxyglut_hydro"/>
</dbReference>
<proteinExistence type="inferred from homology"/>
<keyword evidence="4" id="KW-0862">Zinc</keyword>
<dbReference type="Gene3D" id="3.60.15.10">
    <property type="entry name" value="Ribonuclease Z/Hydroxyacylglutathione hydrolase-like"/>
    <property type="match status" value="1"/>
</dbReference>
<organism evidence="5 6">
    <name type="scientific">Pyrenophora tritici-repentis</name>
    <dbReference type="NCBI Taxonomy" id="45151"/>
    <lineage>
        <taxon>Eukaryota</taxon>
        <taxon>Fungi</taxon>
        <taxon>Dikarya</taxon>
        <taxon>Ascomycota</taxon>
        <taxon>Pezizomycotina</taxon>
        <taxon>Dothideomycetes</taxon>
        <taxon>Pleosporomycetidae</taxon>
        <taxon>Pleosporales</taxon>
        <taxon>Pleosporineae</taxon>
        <taxon>Pleosporaceae</taxon>
        <taxon>Pyrenophora</taxon>
    </lineage>
</organism>
<dbReference type="Proteomes" id="UP000249757">
    <property type="component" value="Unassembled WGS sequence"/>
</dbReference>
<comment type="similarity">
    <text evidence="1">Belongs to the metallo-beta-lactamase superfamily.</text>
</comment>
<dbReference type="InterPro" id="IPR051013">
    <property type="entry name" value="MBL_superfamily_lactonases"/>
</dbReference>
<protein>
    <submittedName>
        <fullName evidence="5">Metallo-beta-lactamase superprotein</fullName>
    </submittedName>
</protein>
<dbReference type="OrthoDB" id="10250730at2759"/>
<sequence length="373" mass="41778">MASTQPPPPLNIPLSHHTVNVSIIDTTSHMSGFPTNTFMHPQIGSFTKISVGSYSFLIRHPTNTSKHATLLFDLGVRKDWRENCPTTFVQGIERSGYIITVEKDVATILTENGVSLTDIGGIIWSHWHFDHVGDPGRFPPTTDLIVGPGFKRHFVPAFPTVPESHVDERAWAGRQLCEVDFDDANEEFGKRLQIGKFQALDFYGDGSFYLLNTPGHTVGHISVLARTTVEPPTFIFLGGDIAHHGGEFRPTNYNPLPQEIAPHPLRHRLPMVPPSCPGEMFVAMHPKKSRKEPFFDPTPAEGGWHFCAAEATRSIEKMTEFDAWQNIFPVIAHDESLRGVVKFFPAGANEWKVKGWKEKSFWGFLAEFAREVV</sequence>
<evidence type="ECO:0000256" key="2">
    <source>
        <dbReference type="ARBA" id="ARBA00022723"/>
    </source>
</evidence>
<gene>
    <name evidence="5" type="ORF">Ptr86124_011951</name>
</gene>
<evidence type="ECO:0000256" key="3">
    <source>
        <dbReference type="ARBA" id="ARBA00022801"/>
    </source>
</evidence>
<keyword evidence="2" id="KW-0479">Metal-binding</keyword>
<dbReference type="GO" id="GO:0016787">
    <property type="term" value="F:hydrolase activity"/>
    <property type="evidence" value="ECO:0007669"/>
    <property type="project" value="UniProtKB-KW"/>
</dbReference>
<dbReference type="CDD" id="cd07730">
    <property type="entry name" value="metallo-hydrolase-like_MBL-fold"/>
    <property type="match status" value="1"/>
</dbReference>
<evidence type="ECO:0000313" key="5">
    <source>
        <dbReference type="EMBL" id="KAI1508995.1"/>
    </source>
</evidence>
<dbReference type="EMBL" id="NRDI02000022">
    <property type="protein sequence ID" value="KAI1508995.1"/>
    <property type="molecule type" value="Genomic_DNA"/>
</dbReference>
<accession>A0A2W1CSB3</accession>
<dbReference type="AlphaFoldDB" id="A0A2W1CSB3"/>
<keyword evidence="3" id="KW-0378">Hydrolase</keyword>
<evidence type="ECO:0000256" key="1">
    <source>
        <dbReference type="ARBA" id="ARBA00007749"/>
    </source>
</evidence>
<dbReference type="InterPro" id="IPR001279">
    <property type="entry name" value="Metallo-B-lactamas"/>
</dbReference>
<evidence type="ECO:0000313" key="6">
    <source>
        <dbReference type="Proteomes" id="UP000249757"/>
    </source>
</evidence>
<dbReference type="PANTHER" id="PTHR42978:SF5">
    <property type="entry name" value="METALLO-BETA-LACTAMASE DOMAIN-CONTAINING PROTEIN"/>
    <property type="match status" value="1"/>
</dbReference>
<dbReference type="SUPFAM" id="SSF56281">
    <property type="entry name" value="Metallo-hydrolase/oxidoreductase"/>
    <property type="match status" value="1"/>
</dbReference>